<dbReference type="InterPro" id="IPR036736">
    <property type="entry name" value="ACP-like_sf"/>
</dbReference>
<feature type="domain" description="Ketosynthase family 3 (KS3)" evidence="13">
    <location>
        <begin position="44"/>
        <end position="463"/>
    </location>
</feature>
<dbReference type="InterPro" id="IPR010071">
    <property type="entry name" value="AA_adenyl_dom"/>
</dbReference>
<dbReference type="Pfam" id="PF00550">
    <property type="entry name" value="PP-binding"/>
    <property type="match status" value="2"/>
</dbReference>
<dbReference type="InterPro" id="IPR023213">
    <property type="entry name" value="CAT-like_dom_sf"/>
</dbReference>
<dbReference type="SMART" id="SM01294">
    <property type="entry name" value="PKS_PP_betabranch"/>
    <property type="match status" value="1"/>
</dbReference>
<dbReference type="SMART" id="SM00825">
    <property type="entry name" value="PKS_KS"/>
    <property type="match status" value="1"/>
</dbReference>
<dbReference type="Gene3D" id="3.40.47.10">
    <property type="match status" value="1"/>
</dbReference>
<comment type="cofactor">
    <cofactor evidence="1">
        <name>pantetheine 4'-phosphate</name>
        <dbReference type="ChEBI" id="CHEBI:47942"/>
    </cofactor>
</comment>
<dbReference type="InterPro" id="IPR014030">
    <property type="entry name" value="Ketoacyl_synth_N"/>
</dbReference>
<dbReference type="InterPro" id="IPR042104">
    <property type="entry name" value="PKS_dehydratase_sf"/>
</dbReference>
<dbReference type="GO" id="GO:0005737">
    <property type="term" value="C:cytoplasm"/>
    <property type="evidence" value="ECO:0007669"/>
    <property type="project" value="TreeGrafter"/>
</dbReference>
<proteinExistence type="inferred from homology"/>
<dbReference type="SUPFAM" id="SSF47336">
    <property type="entry name" value="ACP-like"/>
    <property type="match status" value="2"/>
</dbReference>
<reference evidence="15 16" key="1">
    <citation type="submission" date="2016-11" db="EMBL/GenBank/DDBJ databases">
        <authorList>
            <person name="Jaros S."/>
            <person name="Januszkiewicz K."/>
            <person name="Wedrychowicz H."/>
        </authorList>
    </citation>
    <scope>NUCLEOTIDE SEQUENCE [LARGE SCALE GENOMIC DNA]</scope>
    <source>
        <strain evidence="15 16">NF2</strain>
    </source>
</reference>
<evidence type="ECO:0000259" key="14">
    <source>
        <dbReference type="PROSITE" id="PS52019"/>
    </source>
</evidence>
<dbReference type="InterPro" id="IPR013968">
    <property type="entry name" value="PKS_KR"/>
</dbReference>
<dbReference type="InterPro" id="IPR050091">
    <property type="entry name" value="PKS_NRPS_Biosynth_Enz"/>
</dbReference>
<feature type="domain" description="PKS/mFAS DH" evidence="14">
    <location>
        <begin position="662"/>
        <end position="943"/>
    </location>
</feature>
<dbReference type="EMBL" id="CP018145">
    <property type="protein sequence ID" value="ASJ53861.1"/>
    <property type="molecule type" value="Genomic_DNA"/>
</dbReference>
<dbReference type="SMART" id="SM00822">
    <property type="entry name" value="PKS_KR"/>
    <property type="match status" value="1"/>
</dbReference>
<dbReference type="InterPro" id="IPR036291">
    <property type="entry name" value="NAD(P)-bd_dom_sf"/>
</dbReference>
<dbReference type="InterPro" id="IPR049552">
    <property type="entry name" value="PKS_DH_N"/>
</dbReference>
<evidence type="ECO:0000256" key="9">
    <source>
        <dbReference type="ARBA" id="ARBA00023194"/>
    </source>
</evidence>
<dbReference type="InterPro" id="IPR016039">
    <property type="entry name" value="Thiolase-like"/>
</dbReference>
<feature type="active site" description="Proton donor; for dehydratase activity" evidence="11">
    <location>
        <position position="857"/>
    </location>
</feature>
<dbReference type="InterPro" id="IPR045851">
    <property type="entry name" value="AMP-bd_C_sf"/>
</dbReference>
<dbReference type="InterPro" id="IPR049490">
    <property type="entry name" value="C883_1060-like_KR_N"/>
</dbReference>
<dbReference type="InterPro" id="IPR009081">
    <property type="entry name" value="PP-bd_ACP"/>
</dbReference>
<dbReference type="Pfam" id="PF00668">
    <property type="entry name" value="Condensation"/>
    <property type="match status" value="1"/>
</dbReference>
<evidence type="ECO:0000256" key="8">
    <source>
        <dbReference type="ARBA" id="ARBA00022737"/>
    </source>
</evidence>
<dbReference type="InterPro" id="IPR042099">
    <property type="entry name" value="ANL_N_sf"/>
</dbReference>
<dbReference type="Pfam" id="PF21394">
    <property type="entry name" value="Beta-ketacyl_N"/>
    <property type="match status" value="1"/>
</dbReference>
<dbReference type="GO" id="GO:0017000">
    <property type="term" value="P:antibiotic biosynthetic process"/>
    <property type="evidence" value="ECO:0007669"/>
    <property type="project" value="UniProtKB-KW"/>
</dbReference>
<dbReference type="NCBIfam" id="TIGR01733">
    <property type="entry name" value="AA-adenyl-dom"/>
    <property type="match status" value="1"/>
</dbReference>
<evidence type="ECO:0000256" key="6">
    <source>
        <dbReference type="ARBA" id="ARBA00022553"/>
    </source>
</evidence>
<dbReference type="SUPFAM" id="SSF51735">
    <property type="entry name" value="NAD(P)-binding Rossmann-fold domains"/>
    <property type="match status" value="2"/>
</dbReference>
<evidence type="ECO:0000256" key="7">
    <source>
        <dbReference type="ARBA" id="ARBA00022679"/>
    </source>
</evidence>
<gene>
    <name evidence="15" type="ORF">BP422_10085</name>
</gene>
<dbReference type="SUPFAM" id="SSF56801">
    <property type="entry name" value="Acetyl-CoA synthetase-like"/>
    <property type="match status" value="1"/>
</dbReference>
<dbReference type="Pfam" id="PF00501">
    <property type="entry name" value="AMP-binding"/>
    <property type="match status" value="1"/>
</dbReference>
<dbReference type="SMART" id="SM00823">
    <property type="entry name" value="PKS_PP"/>
    <property type="match status" value="2"/>
</dbReference>
<dbReference type="InterPro" id="IPR020806">
    <property type="entry name" value="PKS_PP-bd"/>
</dbReference>
<evidence type="ECO:0000313" key="15">
    <source>
        <dbReference type="EMBL" id="ASJ53861.1"/>
    </source>
</evidence>
<dbReference type="InterPro" id="IPR018201">
    <property type="entry name" value="Ketoacyl_synth_AS"/>
</dbReference>
<dbReference type="PANTHER" id="PTHR43775">
    <property type="entry name" value="FATTY ACID SYNTHASE"/>
    <property type="match status" value="1"/>
</dbReference>
<evidence type="ECO:0000259" key="12">
    <source>
        <dbReference type="PROSITE" id="PS50075"/>
    </source>
</evidence>
<feature type="domain" description="Carrier" evidence="12">
    <location>
        <begin position="2531"/>
        <end position="2606"/>
    </location>
</feature>
<dbReference type="CDD" id="cd00833">
    <property type="entry name" value="PKS"/>
    <property type="match status" value="1"/>
</dbReference>
<evidence type="ECO:0000256" key="1">
    <source>
        <dbReference type="ARBA" id="ARBA00001957"/>
    </source>
</evidence>
<dbReference type="InterPro" id="IPR001242">
    <property type="entry name" value="Condensation_dom"/>
</dbReference>
<dbReference type="Pfam" id="PF14765">
    <property type="entry name" value="PS-DH"/>
    <property type="match status" value="1"/>
</dbReference>
<dbReference type="InterPro" id="IPR057326">
    <property type="entry name" value="KR_dom"/>
</dbReference>
<dbReference type="InterPro" id="IPR020841">
    <property type="entry name" value="PKS_Beta-ketoAc_synthase_dom"/>
</dbReference>
<dbReference type="PANTHER" id="PTHR43775:SF37">
    <property type="entry name" value="SI:DKEY-61P9.11"/>
    <property type="match status" value="1"/>
</dbReference>
<dbReference type="InterPro" id="IPR006162">
    <property type="entry name" value="Ppantetheine_attach_site"/>
</dbReference>
<feature type="region of interest" description="C-terminal hotdog fold" evidence="11">
    <location>
        <begin position="799"/>
        <end position="943"/>
    </location>
</feature>
<organism evidence="15 16">
    <name type="scientific">Brevibacillus formosus</name>
    <dbReference type="NCBI Taxonomy" id="54913"/>
    <lineage>
        <taxon>Bacteria</taxon>
        <taxon>Bacillati</taxon>
        <taxon>Bacillota</taxon>
        <taxon>Bacilli</taxon>
        <taxon>Bacillales</taxon>
        <taxon>Paenibacillaceae</taxon>
        <taxon>Brevibacillus</taxon>
    </lineage>
</organism>
<dbReference type="Gene3D" id="3.30.559.10">
    <property type="entry name" value="Chloramphenicol acetyltransferase-like domain"/>
    <property type="match status" value="1"/>
</dbReference>
<dbReference type="Gene3D" id="1.10.1240.100">
    <property type="match status" value="1"/>
</dbReference>
<dbReference type="InterPro" id="IPR000873">
    <property type="entry name" value="AMP-dep_synth/lig_dom"/>
</dbReference>
<dbReference type="Pfam" id="PF21089">
    <property type="entry name" value="PKS_DH_N"/>
    <property type="match status" value="1"/>
</dbReference>
<dbReference type="InterPro" id="IPR020845">
    <property type="entry name" value="AMP-binding_CS"/>
</dbReference>
<feature type="domain" description="Carrier" evidence="12">
    <location>
        <begin position="1464"/>
        <end position="1539"/>
    </location>
</feature>
<dbReference type="Proteomes" id="UP000197781">
    <property type="component" value="Chromosome"/>
</dbReference>
<dbReference type="Gene3D" id="3.40.50.12780">
    <property type="entry name" value="N-terminal domain of ligase-like"/>
    <property type="match status" value="1"/>
</dbReference>
<dbReference type="UniPathway" id="UPA01003"/>
<evidence type="ECO:0000256" key="2">
    <source>
        <dbReference type="ARBA" id="ARBA00003299"/>
    </source>
</evidence>
<evidence type="ECO:0000256" key="10">
    <source>
        <dbReference type="ARBA" id="ARBA00023268"/>
    </source>
</evidence>
<dbReference type="Gene3D" id="1.10.1200.10">
    <property type="entry name" value="ACP-like"/>
    <property type="match status" value="2"/>
</dbReference>
<dbReference type="KEGG" id="bfm:BP422_10085"/>
<dbReference type="GO" id="GO:0006633">
    <property type="term" value="P:fatty acid biosynthetic process"/>
    <property type="evidence" value="ECO:0007669"/>
    <property type="project" value="InterPro"/>
</dbReference>
<keyword evidence="9" id="KW-0045">Antibiotic biosynthesis</keyword>
<dbReference type="Pfam" id="PF02801">
    <property type="entry name" value="Ketoacyl-synt_C"/>
    <property type="match status" value="1"/>
</dbReference>
<dbReference type="SUPFAM" id="SSF53901">
    <property type="entry name" value="Thiolase-like"/>
    <property type="match status" value="1"/>
</dbReference>
<dbReference type="InterPro" id="IPR014031">
    <property type="entry name" value="Ketoacyl_synth_C"/>
</dbReference>
<protein>
    <recommendedName>
        <fullName evidence="17">Non-ribosomal peptide synthetase</fullName>
    </recommendedName>
</protein>
<evidence type="ECO:0000259" key="13">
    <source>
        <dbReference type="PROSITE" id="PS52004"/>
    </source>
</evidence>
<dbReference type="CDD" id="cd05930">
    <property type="entry name" value="A_NRPS"/>
    <property type="match status" value="1"/>
</dbReference>
<evidence type="ECO:0008006" key="17">
    <source>
        <dbReference type="Google" id="ProtNLM"/>
    </source>
</evidence>
<dbReference type="PROSITE" id="PS50075">
    <property type="entry name" value="CARRIER"/>
    <property type="match status" value="2"/>
</dbReference>
<comment type="pathway">
    <text evidence="3">Antibiotic biosynthesis; bacillaene biosynthesis.</text>
</comment>
<evidence type="ECO:0000256" key="11">
    <source>
        <dbReference type="PROSITE-ProRule" id="PRU01363"/>
    </source>
</evidence>
<dbReference type="SMART" id="SM00826">
    <property type="entry name" value="PKS_DH"/>
    <property type="match status" value="1"/>
</dbReference>
<dbReference type="SUPFAM" id="SSF52777">
    <property type="entry name" value="CoA-dependent acyltransferases"/>
    <property type="match status" value="2"/>
</dbReference>
<dbReference type="PROSITE" id="PS00012">
    <property type="entry name" value="PHOSPHOPANTETHEINE"/>
    <property type="match status" value="1"/>
</dbReference>
<dbReference type="Gene3D" id="3.40.50.720">
    <property type="entry name" value="NAD(P)-binding Rossmann-like Domain"/>
    <property type="match status" value="1"/>
</dbReference>
<dbReference type="GO" id="GO:0071770">
    <property type="term" value="P:DIM/DIP cell wall layer assembly"/>
    <property type="evidence" value="ECO:0007669"/>
    <property type="project" value="TreeGrafter"/>
</dbReference>
<dbReference type="PROSITE" id="PS00455">
    <property type="entry name" value="AMP_BINDING"/>
    <property type="match status" value="1"/>
</dbReference>
<feature type="active site" description="Proton acceptor; for dehydratase activity" evidence="11">
    <location>
        <position position="693"/>
    </location>
</feature>
<dbReference type="GO" id="GO:0031177">
    <property type="term" value="F:phosphopantetheine binding"/>
    <property type="evidence" value="ECO:0007669"/>
    <property type="project" value="InterPro"/>
</dbReference>
<sequence>MNNIDQINALILEGVKANRLDKELARKLLHQLNTGHAEAEKNTSTDIAIIGISCRFPFADNLEQYWANLLNGMNCITDFPLKRRKDTDPLLQNQWGEPEYAKGSYLEDIDRFDADYFRVSPKEAEFMDPHQRLMLEVTAEAIEDAGYMGEKIYGSHTGVFIGRDHHASGLYQQFIDSSNELAMTGNLPSFLSGRIAFFFNLTGPNQVIDTACSSGLVAVHHACESLRKKECQLAIAGGISLNLVPIANSSFKIVENNDGIVRPFDSQAKGTTWGEGLSAILLKPLRDALKDGDRIYSVIKASGVNSDGASNYITAPNPQAQEQLLIDVWNKAGIHPETITYIETHGTGTVIGDPIEIKAMRHAFHQYTSKKQFCGIGSVKSNIGHLVGASGMASLLKVVLSLKHKQLVPTINFEEPNPYIPFSESPFYMVDQPIAWKTGDMPRRAGISSFGFSGMNCHVLLEEWKQNDTQKDEHETPHIFTVSAKNRTNLLDLLQRYCQYLQSNQQEDFRNLVYTAQVGREHFSHRLAIIAQSTSELLNKIASVLSLDLDNLPEVLGYYGHSPIALKAKNHMIQPDAWEKEKQPIHEKASQMIHNWAEIGAMANADSLHELAKLYVQGARVHWKKLYGGQTLKTVELPFYPFSRVRHWPTDKKTETETEKGQSLMGECIISTAGLRVYAAKASMRELWMLQEHRILDNGVLPGVAYLEMAKSASEYFFPKATVVIKNVTLQSMLTCSLDETRIVHTIIHEEHDHITFTITSMKENDPTESWITHAQGEVHRQEDRKNQTHSIEQIIRKMDEQDAEKFTPLYSGFIEYGSRWQCIDQFYENAGSALLHVRLADERERGQYSLHPAMLDTALSFWHLLKQSEETHVSYYFPFYYQAFHLYRDMPTSFYSYIRKREARGDNRETVSYDISLIDEQGNVFAEVENYTLKRVSSAMVAQDLFYQIRWVQSPLKGIGNITTDGSVLLFGNENRTTRELIQRWEASGVDLIQVAQGDGYRKEQETKYVVGNEETDYHQLFSDLKERKISRIIHAYALDENSAAPSLSRLKTIQAHSIQSLFYLVKSLVQTKYKQEMELVVLGRNGWEVTGSEEEIEPCHTALFQLGKVMNTEYPNVKCRSIDLDVDTDCESLLAEIYTETATYQVAYRGNKRYVEEFGRCAVEEPVQPLELQEDGLYLITGGTGGIGLEIAKHLASRSKICLGLISRSGLPTREVWEQLKQSDTDTKTRRIIESVEEIERSGSKIMVCSCDIADEQQVAATLKQLREAFGKVKGIIHAAGVAGSGFLFTKTWSDFTKVTKPKIEGSYLLYNLLEERPDFFVLFSSVATVEGSPGQSDYIAANGYLDGFTSYLRKRGIRATTINWTAWEETGMAADYGVTDGNGLFKPLKTAQAIQAFTNLPEHPRVIIADIRLEQIDESLAKRFPLQLAPGMVRKVTNLAASSAARDALSIDISIVGKNQDELTDTEKKLAHVWANTFGLSEIDLQKSFYEVGGDSIIATQMANLLNTHLNKPISIAEIFEFPTIPELSAYLDQSLLPSQATPVKPSATTEQSNGHDLSKAQYRIWFLQNYDLQTTAYHLPVIKHVKMAVDLDVLQQALDVLTKRHASLRTVFKNVDGIPKQFVLPDWKNVIHYRDYQQEPLREELSAKRLDEQNATPFDFEQPLFRMELHRLDAVEHRICVNMHHIISDGWSVGLFFQELMELYEQIRSKRAIQLPTVPLQYANWVEQERRWLDSEEFQHMENYWMNELAKPLPVLNLPTDYERPYSLVYDGSYIKFMVSKEKTEQLRLLARNRSTTLYMTVLAVYFLFLHKISQEDDIIVGFPVSGREKQEWENVIGLFMNMVCIRVDFGGLSRFDEVLETIKHKCVRAYANGRYPFNTLVEKLNPDRDQSRTPVFSTIFQLYDNVPQDNDRISLYDLSCICKMEQEQMEVRMEYKTTLFAEGTIKKYVDYFSFLIEQVIDNPEAMLSRYELLDAEHKANMFGMFNPPSIVMDAPNQVHRLFEAQVKKNPDQIALVFEGRSLTYKQINEQSNQLAAFLTQIIGQEQREPIGVYLPKGIEMVIALLGILKSGRPYIPLDVDFPNERIAYMIRHSQLKTVLSEKGFIPTLEEIAETHLETIVDVSGDVLLAETTGHLRYYGNSHIRKQSTDTVDGSESELMYVIYTSGSTGTPKGVMVTQQNVINYLLWSQQQFRLGPAHNMMLVTSISFDISVFEMFGCLASGATLHIVSPERLRDPALLFSYLAENRINVWHSVPTLISQFILGFAQQDGQQLSCLQQFETILIGGEAWSPMLAKEIRSYFPNAKLYNMYGPTEATIWATCYEVESDLKGKSIVPLGQPILNNQIYILDKDGNLCGTGVSGEICISGAGVTPGYFRDREKTAQAFRSHPFTDQIVYHTGDLGKYGMDGQIEYISRNDGMVKVRGYRIETGEIEHKIEAMPGIKSVVVVAVKESESNKLICYYTSTRDIGVPEFQGSLCQLLPSYMIPARFVRLEAMPVTSNQKIDRKTLQAMTLPHDSVEQGELHVPGNEVESFLLQIWRELLGIEQIGTKQNFFDLGGNSHLIVQLQAKIEEKYPQRIKVIDLFECKTISAMAQHIQKVQSDQGQPRVKREGQSEEIGDILQLLDEFSEGEASVEDILKKLGE</sequence>
<feature type="region of interest" description="N-terminal hotdog fold" evidence="11">
    <location>
        <begin position="662"/>
        <end position="786"/>
    </location>
</feature>
<keyword evidence="8" id="KW-0677">Repeat</keyword>
<dbReference type="PROSITE" id="PS00606">
    <property type="entry name" value="KS3_1"/>
    <property type="match status" value="1"/>
</dbReference>
<keyword evidence="6" id="KW-0597">Phosphoprotein</keyword>
<dbReference type="GO" id="GO:0005886">
    <property type="term" value="C:plasma membrane"/>
    <property type="evidence" value="ECO:0007669"/>
    <property type="project" value="TreeGrafter"/>
</dbReference>
<dbReference type="GO" id="GO:0004315">
    <property type="term" value="F:3-oxoacyl-[acyl-carrier-protein] synthase activity"/>
    <property type="evidence" value="ECO:0007669"/>
    <property type="project" value="InterPro"/>
</dbReference>
<dbReference type="Pfam" id="PF08659">
    <property type="entry name" value="KR"/>
    <property type="match status" value="1"/>
</dbReference>
<evidence type="ECO:0000256" key="3">
    <source>
        <dbReference type="ARBA" id="ARBA00004789"/>
    </source>
</evidence>
<evidence type="ECO:0000313" key="16">
    <source>
        <dbReference type="Proteomes" id="UP000197781"/>
    </source>
</evidence>
<evidence type="ECO:0000256" key="4">
    <source>
        <dbReference type="ARBA" id="ARBA00006432"/>
    </source>
</evidence>
<dbReference type="PROSITE" id="PS52004">
    <property type="entry name" value="KS3_2"/>
    <property type="match status" value="1"/>
</dbReference>
<evidence type="ECO:0000256" key="5">
    <source>
        <dbReference type="ARBA" id="ARBA00022450"/>
    </source>
</evidence>
<accession>A0A220MFP0</accession>
<dbReference type="Pfam" id="PF00109">
    <property type="entry name" value="ketoacyl-synt"/>
    <property type="match status" value="1"/>
</dbReference>
<dbReference type="GO" id="GO:0004312">
    <property type="term" value="F:fatty acid synthase activity"/>
    <property type="evidence" value="ECO:0007669"/>
    <property type="project" value="TreeGrafter"/>
</dbReference>
<dbReference type="Pfam" id="PF22621">
    <property type="entry name" value="CurL-like_PKS_C"/>
    <property type="match status" value="1"/>
</dbReference>
<keyword evidence="7" id="KW-0808">Transferase</keyword>
<keyword evidence="5" id="KW-0596">Phosphopantetheine</keyword>
<dbReference type="InterPro" id="IPR020807">
    <property type="entry name" value="PKS_DH"/>
</dbReference>
<dbReference type="Gene3D" id="3.30.300.30">
    <property type="match status" value="1"/>
</dbReference>
<dbReference type="RefSeq" id="WP_088907658.1">
    <property type="nucleotide sequence ID" value="NZ_CP018145.1"/>
</dbReference>
<dbReference type="CDD" id="cd19531">
    <property type="entry name" value="LCL_NRPS-like"/>
    <property type="match status" value="1"/>
</dbReference>
<dbReference type="InterPro" id="IPR049551">
    <property type="entry name" value="PKS_DH_C"/>
</dbReference>
<dbReference type="Gene3D" id="3.30.559.30">
    <property type="entry name" value="Nonribosomal peptide synthetase, condensation domain"/>
    <property type="match status" value="1"/>
</dbReference>
<name>A0A220MFP0_9BACL</name>
<dbReference type="Gene3D" id="3.10.129.110">
    <property type="entry name" value="Polyketide synthase dehydratase"/>
    <property type="match status" value="1"/>
</dbReference>
<dbReference type="InterPro" id="IPR049900">
    <property type="entry name" value="PKS_mFAS_DH"/>
</dbReference>
<keyword evidence="10" id="KW-0511">Multifunctional enzyme</keyword>
<comment type="function">
    <text evidence="2">Involved in some intermediate steps for the synthesis of the antibiotic polyketide bacillaene which is involved in secondary metabolism.</text>
</comment>
<comment type="similarity">
    <text evidence="4">Belongs to the ATP-dependent AMP-binding enzyme family.</text>
</comment>
<dbReference type="PROSITE" id="PS52019">
    <property type="entry name" value="PKS_MFAS_DH"/>
    <property type="match status" value="1"/>
</dbReference>